<gene>
    <name evidence="1" type="ORF">AVDCRST_MAG78-3032</name>
</gene>
<proteinExistence type="predicted"/>
<protein>
    <submittedName>
        <fullName evidence="1">Uncharacterized protein</fullName>
    </submittedName>
</protein>
<sequence>MDEFVDRHRNLAVVEESVQHANGLKPKIRYLPGSHNREGQLTPF</sequence>
<name>A0A6J4QKQ5_9ACTN</name>
<accession>A0A6J4QKQ5</accession>
<dbReference type="AlphaFoldDB" id="A0A6J4QKQ5"/>
<dbReference type="EMBL" id="CADCVB010000200">
    <property type="protein sequence ID" value="CAA9447597.1"/>
    <property type="molecule type" value="Genomic_DNA"/>
</dbReference>
<organism evidence="1">
    <name type="scientific">uncultured Rubrobacteraceae bacterium</name>
    <dbReference type="NCBI Taxonomy" id="349277"/>
    <lineage>
        <taxon>Bacteria</taxon>
        <taxon>Bacillati</taxon>
        <taxon>Actinomycetota</taxon>
        <taxon>Rubrobacteria</taxon>
        <taxon>Rubrobacterales</taxon>
        <taxon>Rubrobacteraceae</taxon>
        <taxon>environmental samples</taxon>
    </lineage>
</organism>
<reference evidence="1" key="1">
    <citation type="submission" date="2020-02" db="EMBL/GenBank/DDBJ databases">
        <authorList>
            <person name="Meier V. D."/>
        </authorList>
    </citation>
    <scope>NUCLEOTIDE SEQUENCE</scope>
    <source>
        <strain evidence="1">AVDCRST_MAG78</strain>
    </source>
</reference>
<evidence type="ECO:0000313" key="1">
    <source>
        <dbReference type="EMBL" id="CAA9447597.1"/>
    </source>
</evidence>